<name>A0A8S4S078_9NEOP</name>
<dbReference type="AlphaFoldDB" id="A0A8S4S078"/>
<keyword evidence="2" id="KW-1185">Reference proteome</keyword>
<evidence type="ECO:0000313" key="1">
    <source>
        <dbReference type="EMBL" id="CAH2241284.1"/>
    </source>
</evidence>
<protein>
    <submittedName>
        <fullName evidence="1">Jg3345 protein</fullName>
    </submittedName>
</protein>
<proteinExistence type="predicted"/>
<dbReference type="Proteomes" id="UP000838756">
    <property type="component" value="Unassembled WGS sequence"/>
</dbReference>
<dbReference type="EMBL" id="CAKXAJ010025574">
    <property type="protein sequence ID" value="CAH2241284.1"/>
    <property type="molecule type" value="Genomic_DNA"/>
</dbReference>
<organism evidence="1 2">
    <name type="scientific">Pararge aegeria aegeria</name>
    <dbReference type="NCBI Taxonomy" id="348720"/>
    <lineage>
        <taxon>Eukaryota</taxon>
        <taxon>Metazoa</taxon>
        <taxon>Ecdysozoa</taxon>
        <taxon>Arthropoda</taxon>
        <taxon>Hexapoda</taxon>
        <taxon>Insecta</taxon>
        <taxon>Pterygota</taxon>
        <taxon>Neoptera</taxon>
        <taxon>Endopterygota</taxon>
        <taxon>Lepidoptera</taxon>
        <taxon>Glossata</taxon>
        <taxon>Ditrysia</taxon>
        <taxon>Papilionoidea</taxon>
        <taxon>Nymphalidae</taxon>
        <taxon>Satyrinae</taxon>
        <taxon>Satyrini</taxon>
        <taxon>Parargina</taxon>
        <taxon>Pararge</taxon>
    </lineage>
</organism>
<evidence type="ECO:0000313" key="2">
    <source>
        <dbReference type="Proteomes" id="UP000838756"/>
    </source>
</evidence>
<reference evidence="1" key="1">
    <citation type="submission" date="2022-03" db="EMBL/GenBank/DDBJ databases">
        <authorList>
            <person name="Lindestad O."/>
        </authorList>
    </citation>
    <scope>NUCLEOTIDE SEQUENCE</scope>
</reference>
<gene>
    <name evidence="1" type="primary">jg3345</name>
    <name evidence="1" type="ORF">PAEG_LOCUS17731</name>
</gene>
<sequence length="111" mass="12603">MELATRSKGPLSVFSYNHKHRKRTKASRVASLSDKVVAFLLLDVLRSEECGRRVRERQPARRSLALIFSAPQTHSPTESEIAARMHLAVLLPRRPCWKTAFFLPLFSGKST</sequence>
<dbReference type="OrthoDB" id="7137988at2759"/>
<accession>A0A8S4S078</accession>
<comment type="caution">
    <text evidence="1">The sequence shown here is derived from an EMBL/GenBank/DDBJ whole genome shotgun (WGS) entry which is preliminary data.</text>
</comment>